<feature type="compositionally biased region" description="Pro residues" evidence="1">
    <location>
        <begin position="63"/>
        <end position="75"/>
    </location>
</feature>
<feature type="region of interest" description="Disordered" evidence="1">
    <location>
        <begin position="39"/>
        <end position="84"/>
    </location>
</feature>
<name>A0A1Q2CS04_9ACTN</name>
<evidence type="ECO:0000256" key="1">
    <source>
        <dbReference type="SAM" id="MobiDB-lite"/>
    </source>
</evidence>
<accession>A0A1Q2CS04</accession>
<dbReference type="Gene3D" id="3.40.50.1110">
    <property type="entry name" value="SGNH hydrolase"/>
    <property type="match status" value="1"/>
</dbReference>
<evidence type="ECO:0000313" key="2">
    <source>
        <dbReference type="EMBL" id="AQP48855.1"/>
    </source>
</evidence>
<evidence type="ECO:0000313" key="3">
    <source>
        <dbReference type="Proteomes" id="UP000188145"/>
    </source>
</evidence>
<dbReference type="RefSeq" id="WP_077687209.1">
    <property type="nucleotide sequence ID" value="NZ_CP019606.1"/>
</dbReference>
<feature type="compositionally biased region" description="Low complexity" evidence="1">
    <location>
        <begin position="39"/>
        <end position="59"/>
    </location>
</feature>
<protein>
    <recommendedName>
        <fullName evidence="4">SGNH hydrolase-type esterase domain-containing protein</fullName>
    </recommendedName>
</protein>
<dbReference type="EMBL" id="CP019606">
    <property type="protein sequence ID" value="AQP48855.1"/>
    <property type="molecule type" value="Genomic_DNA"/>
</dbReference>
<evidence type="ECO:0008006" key="4">
    <source>
        <dbReference type="Google" id="ProtNLM"/>
    </source>
</evidence>
<gene>
    <name evidence="2" type="ORF">BW730_16510</name>
</gene>
<dbReference type="InterPro" id="IPR036514">
    <property type="entry name" value="SGNH_hydro_sf"/>
</dbReference>
<dbReference type="Proteomes" id="UP000188145">
    <property type="component" value="Chromosome"/>
</dbReference>
<dbReference type="KEGG" id="tes:BW730_16510"/>
<keyword evidence="3" id="KW-1185">Reference proteome</keyword>
<proteinExistence type="predicted"/>
<dbReference type="OrthoDB" id="3733007at2"/>
<dbReference type="STRING" id="1332264.BW730_16510"/>
<reference evidence="3" key="1">
    <citation type="submission" date="2017-02" db="EMBL/GenBank/DDBJ databases">
        <title>Tessaracoccus aquaemaris sp. nov., isolated from the intestine of a Korean rockfish, Sebastes schlegelii, in a marine aquaculture pond.</title>
        <authorList>
            <person name="Tak E.J."/>
            <person name="Bae J.-W."/>
        </authorList>
    </citation>
    <scope>NUCLEOTIDE SEQUENCE [LARGE SCALE GENOMIC DNA]</scope>
    <source>
        <strain evidence="3">NSG39</strain>
    </source>
</reference>
<dbReference type="SUPFAM" id="SSF52266">
    <property type="entry name" value="SGNH hydrolase"/>
    <property type="match status" value="1"/>
</dbReference>
<sequence>MAAASDSRNRLATVGLAALATATVAVSWLALSQFRGVAAPADSPAPSVAPTSTTPSPTAIPVDPIPSPSRKPSPQPTASAPAPQPGSLAAFAAAFAADGAAVTIFGDGSGNEESEWVHRWATEHLAKRHAVSYAAWNAKTSTFPDPAPLSNEGASLTVWNASMRSPVLSREPGRVARAWQRSDAVLLSYGHRKHAGEIESALDAILEAVRGQAADVPVAVVLQNPDPSASADQQKATVAAVAGWAKAHALPTIDVYSAFPTRQRDRDKLVEEDGSPNDEGSRLFASAIAEALAG</sequence>
<organism evidence="2 3">
    <name type="scientific">Tessaracoccus aquimaris</name>
    <dbReference type="NCBI Taxonomy" id="1332264"/>
    <lineage>
        <taxon>Bacteria</taxon>
        <taxon>Bacillati</taxon>
        <taxon>Actinomycetota</taxon>
        <taxon>Actinomycetes</taxon>
        <taxon>Propionibacteriales</taxon>
        <taxon>Propionibacteriaceae</taxon>
        <taxon>Tessaracoccus</taxon>
    </lineage>
</organism>
<dbReference type="AlphaFoldDB" id="A0A1Q2CS04"/>